<accession>A0A4Q1RHD8</accession>
<evidence type="ECO:0000313" key="9">
    <source>
        <dbReference type="EMBL" id="RXS75090.1"/>
    </source>
</evidence>
<protein>
    <submittedName>
        <fullName evidence="9">Rod shape-determining protein MreD</fullName>
    </submittedName>
</protein>
<dbReference type="GO" id="GO:0008360">
    <property type="term" value="P:regulation of cell shape"/>
    <property type="evidence" value="ECO:0007669"/>
    <property type="project" value="UniProtKB-KW"/>
</dbReference>
<evidence type="ECO:0000256" key="2">
    <source>
        <dbReference type="ARBA" id="ARBA00007776"/>
    </source>
</evidence>
<dbReference type="Proteomes" id="UP000290106">
    <property type="component" value="Unassembled WGS sequence"/>
</dbReference>
<keyword evidence="10" id="KW-1185">Reference proteome</keyword>
<evidence type="ECO:0000256" key="1">
    <source>
        <dbReference type="ARBA" id="ARBA00004651"/>
    </source>
</evidence>
<dbReference type="InterPro" id="IPR007227">
    <property type="entry name" value="Cell_shape_determining_MreD"/>
</dbReference>
<keyword evidence="6 8" id="KW-1133">Transmembrane helix</keyword>
<dbReference type="OrthoDB" id="9796616at2"/>
<dbReference type="RefSeq" id="WP_022398629.1">
    <property type="nucleotide sequence ID" value="NZ_DAWBJR010000017.1"/>
</dbReference>
<evidence type="ECO:0000256" key="4">
    <source>
        <dbReference type="ARBA" id="ARBA00022692"/>
    </source>
</evidence>
<keyword evidence="3" id="KW-1003">Cell membrane</keyword>
<evidence type="ECO:0000256" key="5">
    <source>
        <dbReference type="ARBA" id="ARBA00022960"/>
    </source>
</evidence>
<dbReference type="EMBL" id="SDKC01000001">
    <property type="protein sequence ID" value="RXS75090.1"/>
    <property type="molecule type" value="Genomic_DNA"/>
</dbReference>
<feature type="transmembrane region" description="Helical" evidence="8">
    <location>
        <begin position="29"/>
        <end position="45"/>
    </location>
</feature>
<comment type="subcellular location">
    <subcellularLocation>
        <location evidence="1">Cell membrane</location>
        <topology evidence="1">Multi-pass membrane protein</topology>
    </subcellularLocation>
</comment>
<name>A0A4Q1RHD8_9FIRM</name>
<dbReference type="Pfam" id="PF04093">
    <property type="entry name" value="MreD"/>
    <property type="match status" value="1"/>
</dbReference>
<dbReference type="GO" id="GO:0005886">
    <property type="term" value="C:plasma membrane"/>
    <property type="evidence" value="ECO:0007669"/>
    <property type="project" value="UniProtKB-SubCell"/>
</dbReference>
<dbReference type="AlphaFoldDB" id="A0A4Q1RHD8"/>
<feature type="transmembrane region" description="Helical" evidence="8">
    <location>
        <begin position="130"/>
        <end position="150"/>
    </location>
</feature>
<proteinExistence type="inferred from homology"/>
<keyword evidence="5" id="KW-0133">Cell shape</keyword>
<evidence type="ECO:0000256" key="8">
    <source>
        <dbReference type="SAM" id="Phobius"/>
    </source>
</evidence>
<comment type="caution">
    <text evidence="9">The sequence shown here is derived from an EMBL/GenBank/DDBJ whole genome shotgun (WGS) entry which is preliminary data.</text>
</comment>
<keyword evidence="4 8" id="KW-0812">Transmembrane</keyword>
<dbReference type="InterPro" id="IPR017225">
    <property type="entry name" value="Cell_shape_determin_MreD_prd"/>
</dbReference>
<evidence type="ECO:0000256" key="6">
    <source>
        <dbReference type="ARBA" id="ARBA00022989"/>
    </source>
</evidence>
<evidence type="ECO:0000256" key="3">
    <source>
        <dbReference type="ARBA" id="ARBA00022475"/>
    </source>
</evidence>
<dbReference type="PIRSF" id="PIRSF037497">
    <property type="entry name" value="MreD_Clostridium/Treponema_prd"/>
    <property type="match status" value="1"/>
</dbReference>
<gene>
    <name evidence="9" type="primary">mreD</name>
    <name evidence="9" type="ORF">ETP43_07575</name>
</gene>
<feature type="transmembrane region" description="Helical" evidence="8">
    <location>
        <begin position="100"/>
        <end position="118"/>
    </location>
</feature>
<sequence length="171" mass="19659">MRRKLILAVLILLAFVLQGTVFQTLSIASIVPNLLLILTVSFGFMRGKKEGLFVGFFCGLLIDIFYGNMIGFYALIYMYIGFGNGFLYKIFFDEDVKVPMVLVAVSDIAYGVIVYGLQFMMRGRLDFLSYLQHIILPEMVYTVLLTAVLYRPLYRLNHWLTENEWEGPKLP</sequence>
<feature type="transmembrane region" description="Helical" evidence="8">
    <location>
        <begin position="52"/>
        <end position="80"/>
    </location>
</feature>
<keyword evidence="7 8" id="KW-0472">Membrane</keyword>
<comment type="similarity">
    <text evidence="2">Belongs to the MreD family.</text>
</comment>
<evidence type="ECO:0000256" key="7">
    <source>
        <dbReference type="ARBA" id="ARBA00023136"/>
    </source>
</evidence>
<dbReference type="NCBIfam" id="TIGR03426">
    <property type="entry name" value="shape_MreD"/>
    <property type="match status" value="1"/>
</dbReference>
<reference evidence="9 10" key="1">
    <citation type="submission" date="2019-01" db="EMBL/GenBank/DDBJ databases">
        <title>Blautia sp. nov. KGMB01111 isolated human feces.</title>
        <authorList>
            <person name="Park J.-E."/>
            <person name="Kim J.-S."/>
            <person name="Park S.-H."/>
        </authorList>
    </citation>
    <scope>NUCLEOTIDE SEQUENCE [LARGE SCALE GENOMIC DNA]</scope>
    <source>
        <strain evidence="9 10">KGMB01111</strain>
    </source>
</reference>
<organism evidence="9 10">
    <name type="scientific">Blautia faecicola</name>
    <dbReference type="NCBI Taxonomy" id="2509240"/>
    <lineage>
        <taxon>Bacteria</taxon>
        <taxon>Bacillati</taxon>
        <taxon>Bacillota</taxon>
        <taxon>Clostridia</taxon>
        <taxon>Lachnospirales</taxon>
        <taxon>Lachnospiraceae</taxon>
        <taxon>Blautia</taxon>
    </lineage>
</organism>
<evidence type="ECO:0000313" key="10">
    <source>
        <dbReference type="Proteomes" id="UP000290106"/>
    </source>
</evidence>